<dbReference type="PANTHER" id="PTHR37299">
    <property type="entry name" value="TRANSCRIPTIONAL REGULATOR-RELATED"/>
    <property type="match status" value="1"/>
</dbReference>
<dbReference type="Gene3D" id="3.40.50.2300">
    <property type="match status" value="1"/>
</dbReference>
<comment type="function">
    <text evidence="2">May play the central regulatory role in sporulation. It may be an element of the effector pathway responsible for the activation of sporulation genes in response to nutritional stress. Spo0A may act in concert with spo0H (a sigma factor) to control the expression of some genes that are critical to the sporulation process.</text>
</comment>
<dbReference type="Pfam" id="PF00072">
    <property type="entry name" value="Response_reg"/>
    <property type="match status" value="1"/>
</dbReference>
<feature type="domain" description="HTH LytTR-type" evidence="5">
    <location>
        <begin position="130"/>
        <end position="230"/>
    </location>
</feature>
<dbReference type="GO" id="GO:0003677">
    <property type="term" value="F:DNA binding"/>
    <property type="evidence" value="ECO:0007669"/>
    <property type="project" value="InterPro"/>
</dbReference>
<reference evidence="6" key="1">
    <citation type="submission" date="2020-08" db="EMBL/GenBank/DDBJ databases">
        <title>Genome public.</title>
        <authorList>
            <person name="Liu C."/>
            <person name="Sun Q."/>
        </authorList>
    </citation>
    <scope>NUCLEOTIDE SEQUENCE</scope>
    <source>
        <strain evidence="6">NSJ-32</strain>
    </source>
</reference>
<dbReference type="Pfam" id="PF04397">
    <property type="entry name" value="LytTR"/>
    <property type="match status" value="1"/>
</dbReference>
<comment type="caution">
    <text evidence="6">The sequence shown here is derived from an EMBL/GenBank/DDBJ whole genome shotgun (WGS) entry which is preliminary data.</text>
</comment>
<dbReference type="InterPro" id="IPR011006">
    <property type="entry name" value="CheY-like_superfamily"/>
</dbReference>
<evidence type="ECO:0000259" key="5">
    <source>
        <dbReference type="PROSITE" id="PS50930"/>
    </source>
</evidence>
<feature type="domain" description="Response regulatory" evidence="4">
    <location>
        <begin position="2"/>
        <end position="120"/>
    </location>
</feature>
<evidence type="ECO:0000313" key="7">
    <source>
        <dbReference type="Proteomes" id="UP000657006"/>
    </source>
</evidence>
<dbReference type="SMART" id="SM00850">
    <property type="entry name" value="LytTR"/>
    <property type="match status" value="1"/>
</dbReference>
<evidence type="ECO:0000256" key="1">
    <source>
        <dbReference type="ARBA" id="ARBA00018672"/>
    </source>
</evidence>
<keyword evidence="7" id="KW-1185">Reference proteome</keyword>
<protein>
    <recommendedName>
        <fullName evidence="1">Stage 0 sporulation protein A homolog</fullName>
    </recommendedName>
</protein>
<dbReference type="SUPFAM" id="SSF52172">
    <property type="entry name" value="CheY-like"/>
    <property type="match status" value="1"/>
</dbReference>
<dbReference type="PROSITE" id="PS50110">
    <property type="entry name" value="RESPONSE_REGULATORY"/>
    <property type="match status" value="1"/>
</dbReference>
<sequence>MRIAIVDDIGSEREALSMRLTLQLNRLALHADISGFESGRDFLSAAKEEPFDLVFLDIYMDGENGVDTAKELRLFDQDCLLVFTTTSTDHALDGFRVRAFQYLVKPYSDRELEVLFDELMARLPEPDQYIEVNVTGGSVRLRFREILYAEHYLHQIHIWTSDGRETVTRQTFREFKARLCDSRFFPCSRGMIINLEYVKDFNGTDFILKDGKRIPVSRDQAKAARLAFGDFLFQRGHTL</sequence>
<organism evidence="6 7">
    <name type="scientific">Bianquea renquensis</name>
    <dbReference type="NCBI Taxonomy" id="2763661"/>
    <lineage>
        <taxon>Bacteria</taxon>
        <taxon>Bacillati</taxon>
        <taxon>Bacillota</taxon>
        <taxon>Clostridia</taxon>
        <taxon>Eubacteriales</taxon>
        <taxon>Bianqueaceae</taxon>
        <taxon>Bianquea</taxon>
    </lineage>
</organism>
<dbReference type="InterPro" id="IPR007492">
    <property type="entry name" value="LytTR_DNA-bd_dom"/>
</dbReference>
<keyword evidence="3" id="KW-0597">Phosphoprotein</keyword>
<dbReference type="Proteomes" id="UP000657006">
    <property type="component" value="Unassembled WGS sequence"/>
</dbReference>
<dbReference type="GO" id="GO:0000156">
    <property type="term" value="F:phosphorelay response regulator activity"/>
    <property type="evidence" value="ECO:0007669"/>
    <property type="project" value="InterPro"/>
</dbReference>
<name>A0A926DRH1_9FIRM</name>
<feature type="modified residue" description="4-aspartylphosphate" evidence="3">
    <location>
        <position position="57"/>
    </location>
</feature>
<proteinExistence type="predicted"/>
<evidence type="ECO:0000259" key="4">
    <source>
        <dbReference type="PROSITE" id="PS50110"/>
    </source>
</evidence>
<evidence type="ECO:0000256" key="3">
    <source>
        <dbReference type="PROSITE-ProRule" id="PRU00169"/>
    </source>
</evidence>
<dbReference type="RefSeq" id="WP_177715531.1">
    <property type="nucleotide sequence ID" value="NZ_JACRSQ010000013.1"/>
</dbReference>
<accession>A0A926DRH1</accession>
<dbReference type="AlphaFoldDB" id="A0A926DRH1"/>
<gene>
    <name evidence="6" type="ORF">H8730_10015</name>
</gene>
<dbReference type="SMART" id="SM00448">
    <property type="entry name" value="REC"/>
    <property type="match status" value="1"/>
</dbReference>
<evidence type="ECO:0000313" key="6">
    <source>
        <dbReference type="EMBL" id="MBC8543880.1"/>
    </source>
</evidence>
<dbReference type="PROSITE" id="PS50930">
    <property type="entry name" value="HTH_LYTTR"/>
    <property type="match status" value="1"/>
</dbReference>
<evidence type="ECO:0000256" key="2">
    <source>
        <dbReference type="ARBA" id="ARBA00024867"/>
    </source>
</evidence>
<dbReference type="Gene3D" id="2.40.50.1020">
    <property type="entry name" value="LytTr DNA-binding domain"/>
    <property type="match status" value="1"/>
</dbReference>
<dbReference type="InterPro" id="IPR046947">
    <property type="entry name" value="LytR-like"/>
</dbReference>
<dbReference type="PANTHER" id="PTHR37299:SF1">
    <property type="entry name" value="STAGE 0 SPORULATION PROTEIN A HOMOLOG"/>
    <property type="match status" value="1"/>
</dbReference>
<dbReference type="InterPro" id="IPR001789">
    <property type="entry name" value="Sig_transdc_resp-reg_receiver"/>
</dbReference>
<dbReference type="EMBL" id="JACRSQ010000013">
    <property type="protein sequence ID" value="MBC8543880.1"/>
    <property type="molecule type" value="Genomic_DNA"/>
</dbReference>